<keyword evidence="3" id="KW-1185">Reference proteome</keyword>
<sequence>MSVNRQAWDATAHLDLLVAVWDTLQPTGEQIRHILERTSEMGYSYTNRALTQHLQKLRRTATDAGTSAPGTPKTPKTPRTPRTPKVKGTPSKNSKRKSVKEEIDDGDDAAYSPSKKVKQETEMFGSEDHSVKKTGVTSENEEEEFTFEI</sequence>
<feature type="compositionally biased region" description="Basic and acidic residues" evidence="1">
    <location>
        <begin position="117"/>
        <end position="131"/>
    </location>
</feature>
<protein>
    <submittedName>
        <fullName evidence="2">Uncharacterized protein</fullName>
    </submittedName>
</protein>
<dbReference type="Proteomes" id="UP000076874">
    <property type="component" value="Unassembled WGS sequence"/>
</dbReference>
<name>A0A167X122_9HYPO</name>
<comment type="caution">
    <text evidence="2">The sequence shown here is derived from an EMBL/GenBank/DDBJ whole genome shotgun (WGS) entry which is preliminary data.</text>
</comment>
<evidence type="ECO:0000313" key="2">
    <source>
        <dbReference type="EMBL" id="OAA64404.1"/>
    </source>
</evidence>
<organism evidence="2 3">
    <name type="scientific">Niveomyces insectorum RCEF 264</name>
    <dbReference type="NCBI Taxonomy" id="1081102"/>
    <lineage>
        <taxon>Eukaryota</taxon>
        <taxon>Fungi</taxon>
        <taxon>Dikarya</taxon>
        <taxon>Ascomycota</taxon>
        <taxon>Pezizomycotina</taxon>
        <taxon>Sordariomycetes</taxon>
        <taxon>Hypocreomycetidae</taxon>
        <taxon>Hypocreales</taxon>
        <taxon>Cordycipitaceae</taxon>
        <taxon>Niveomyces</taxon>
    </lineage>
</organism>
<feature type="compositionally biased region" description="Acidic residues" evidence="1">
    <location>
        <begin position="139"/>
        <end position="149"/>
    </location>
</feature>
<evidence type="ECO:0000313" key="3">
    <source>
        <dbReference type="Proteomes" id="UP000076874"/>
    </source>
</evidence>
<accession>A0A167X122</accession>
<gene>
    <name evidence="2" type="ORF">SPI_03051</name>
</gene>
<proteinExistence type="predicted"/>
<dbReference type="EMBL" id="AZHD01000004">
    <property type="protein sequence ID" value="OAA64404.1"/>
    <property type="molecule type" value="Genomic_DNA"/>
</dbReference>
<feature type="region of interest" description="Disordered" evidence="1">
    <location>
        <begin position="57"/>
        <end position="149"/>
    </location>
</feature>
<reference evidence="2 3" key="1">
    <citation type="journal article" date="2016" name="Genome Biol. Evol.">
        <title>Divergent and convergent evolution of fungal pathogenicity.</title>
        <authorList>
            <person name="Shang Y."/>
            <person name="Xiao G."/>
            <person name="Zheng P."/>
            <person name="Cen K."/>
            <person name="Zhan S."/>
            <person name="Wang C."/>
        </authorList>
    </citation>
    <scope>NUCLEOTIDE SEQUENCE [LARGE SCALE GENOMIC DNA]</scope>
    <source>
        <strain evidence="2 3">RCEF 264</strain>
    </source>
</reference>
<evidence type="ECO:0000256" key="1">
    <source>
        <dbReference type="SAM" id="MobiDB-lite"/>
    </source>
</evidence>
<dbReference type="OrthoDB" id="4777826at2759"/>
<dbReference type="STRING" id="1081102.A0A167X122"/>
<dbReference type="AlphaFoldDB" id="A0A167X122"/>